<keyword evidence="1" id="KW-0175">Coiled coil</keyword>
<dbReference type="GO" id="GO:0004672">
    <property type="term" value="F:protein kinase activity"/>
    <property type="evidence" value="ECO:0007669"/>
    <property type="project" value="InterPro"/>
</dbReference>
<organism evidence="4 5">
    <name type="scientific">Caerostris darwini</name>
    <dbReference type="NCBI Taxonomy" id="1538125"/>
    <lineage>
        <taxon>Eukaryota</taxon>
        <taxon>Metazoa</taxon>
        <taxon>Ecdysozoa</taxon>
        <taxon>Arthropoda</taxon>
        <taxon>Chelicerata</taxon>
        <taxon>Arachnida</taxon>
        <taxon>Araneae</taxon>
        <taxon>Araneomorphae</taxon>
        <taxon>Entelegynae</taxon>
        <taxon>Araneoidea</taxon>
        <taxon>Araneidae</taxon>
        <taxon>Caerostris</taxon>
    </lineage>
</organism>
<evidence type="ECO:0000313" key="5">
    <source>
        <dbReference type="Proteomes" id="UP001054837"/>
    </source>
</evidence>
<keyword evidence="4" id="KW-0808">Transferase</keyword>
<dbReference type="Gene3D" id="1.10.510.10">
    <property type="entry name" value="Transferase(Phosphotransferase) domain 1"/>
    <property type="match status" value="1"/>
</dbReference>
<feature type="domain" description="Protein kinase" evidence="3">
    <location>
        <begin position="1"/>
        <end position="292"/>
    </location>
</feature>
<feature type="region of interest" description="Disordered" evidence="2">
    <location>
        <begin position="574"/>
        <end position="597"/>
    </location>
</feature>
<dbReference type="InterPro" id="IPR011009">
    <property type="entry name" value="Kinase-like_dom_sf"/>
</dbReference>
<dbReference type="Proteomes" id="UP001054837">
    <property type="component" value="Unassembled WGS sequence"/>
</dbReference>
<evidence type="ECO:0000313" key="4">
    <source>
        <dbReference type="EMBL" id="GIY27418.1"/>
    </source>
</evidence>
<gene>
    <name evidence="4" type="primary">AVEN_123269_1</name>
    <name evidence="4" type="ORF">CDAR_52541</name>
</gene>
<sequence length="896" mass="103974">MDQFLYSYNESRLNDLWNANGNKRYSIKKFLNNDGKCVTHIIFKDKYCDRDVVGKVITLFSEGEVFHWPRLHHRSLAPLLDIVSIHDNLSIFISIYKENSLRKIVHDKDFINSPCCFNNKKIYIEDILWGLDYLHRNSLVLMNLSDANIYICTESNKAIITDFSCLNSICKAKKLGFMVPSLYKAPELKEQNDFLERCQIFSPVAAEMWAVGVMILEVFVQHRVPWALVNYDSNRVGEIIDYIDYDDFKMANKGSVLSEEDLISFKEFVKLFLTCSPHCRYDARYAALSLFLQSSENKIPKIMEKCCYYNKRKQEKKFKADNSSGCILTHRSSIRLNVQQFAAEDKFPEIFYEKRDSKQCNDASQVASTEFKIPFQGVRKTSSTVRPNSEINFTKQNNDENSFTEVPECKSGGKTATFSKSLNTIREKSLYSELQEALKKEMGFSEDIEKNENFANELEEQVQNFRNDIHNLNNVDLKSNQTKQYHNKLGRNINNSESNLLSEKQVYCFKSKSMSFVGIKSSTSIHDFQSSNSNKIATGINDTTLSNNKVAEFENDQSELNYVKKDSSLFIRKSTTRKSSKSSSHKDENQQEANQYKFNEESTITKTIFVKEQNKPFEFTGTWKKLPQPISNEYSRCIFRNRSHCPVHHKIECLDNYQHKESDEFKYFKIDDRDFNSSSHYNESKQNIKQSENSSVRYNTVPLSSCYYTQITENFHDLKNASPKFKDNNKNFFSQRTQSYKGAMCSNDFPPNEKHIPNLQPIKKFEAGKLQSVEKVKPKKFRKPCLLKIEVVSQNCCHTHKDKRTIVDTGIKRVKNNCKGSKVKGRQKNNAEIKPTSQDSFPRKMITAEQTMVSRSFTILETDSIHNDNTSVQNNGTKKKKSMKKITRHFFCLGRE</sequence>
<keyword evidence="4" id="KW-0418">Kinase</keyword>
<evidence type="ECO:0000256" key="2">
    <source>
        <dbReference type="SAM" id="MobiDB-lite"/>
    </source>
</evidence>
<dbReference type="EMBL" id="BPLQ01007050">
    <property type="protein sequence ID" value="GIY27418.1"/>
    <property type="molecule type" value="Genomic_DNA"/>
</dbReference>
<name>A0AAV4RZT9_9ARAC</name>
<dbReference type="AlphaFoldDB" id="A0AAV4RZT9"/>
<evidence type="ECO:0000256" key="1">
    <source>
        <dbReference type="SAM" id="Coils"/>
    </source>
</evidence>
<protein>
    <submittedName>
        <fullName evidence="4">Protein kinase domain-containing protein</fullName>
    </submittedName>
</protein>
<accession>A0AAV4RZT9</accession>
<dbReference type="PANTHER" id="PTHR48011:SF84">
    <property type="entry name" value="KINASE, PUTATIVE-RELATED"/>
    <property type="match status" value="1"/>
</dbReference>
<feature type="coiled-coil region" evidence="1">
    <location>
        <begin position="448"/>
        <end position="475"/>
    </location>
</feature>
<dbReference type="SMART" id="SM00220">
    <property type="entry name" value="S_TKc"/>
    <property type="match status" value="1"/>
</dbReference>
<comment type="caution">
    <text evidence="4">The sequence shown here is derived from an EMBL/GenBank/DDBJ whole genome shotgun (WGS) entry which is preliminary data.</text>
</comment>
<dbReference type="GO" id="GO:0005524">
    <property type="term" value="F:ATP binding"/>
    <property type="evidence" value="ECO:0007669"/>
    <property type="project" value="InterPro"/>
</dbReference>
<dbReference type="InterPro" id="IPR052751">
    <property type="entry name" value="Plant_MAPKKK"/>
</dbReference>
<dbReference type="GO" id="GO:0007165">
    <property type="term" value="P:signal transduction"/>
    <property type="evidence" value="ECO:0007669"/>
    <property type="project" value="TreeGrafter"/>
</dbReference>
<dbReference type="Pfam" id="PF00069">
    <property type="entry name" value="Pkinase"/>
    <property type="match status" value="1"/>
</dbReference>
<evidence type="ECO:0000259" key="3">
    <source>
        <dbReference type="PROSITE" id="PS50011"/>
    </source>
</evidence>
<dbReference type="PANTHER" id="PTHR48011">
    <property type="entry name" value="CCR4-NOT TRANSCRIPTIONAL COMPLEX SUBUNIT CAF120-RELATED"/>
    <property type="match status" value="1"/>
</dbReference>
<keyword evidence="5" id="KW-1185">Reference proteome</keyword>
<dbReference type="InterPro" id="IPR000719">
    <property type="entry name" value="Prot_kinase_dom"/>
</dbReference>
<proteinExistence type="predicted"/>
<dbReference type="SUPFAM" id="SSF56112">
    <property type="entry name" value="Protein kinase-like (PK-like)"/>
    <property type="match status" value="1"/>
</dbReference>
<dbReference type="PROSITE" id="PS50011">
    <property type="entry name" value="PROTEIN_KINASE_DOM"/>
    <property type="match status" value="1"/>
</dbReference>
<reference evidence="4 5" key="1">
    <citation type="submission" date="2021-06" db="EMBL/GenBank/DDBJ databases">
        <title>Caerostris darwini draft genome.</title>
        <authorList>
            <person name="Kono N."/>
            <person name="Arakawa K."/>
        </authorList>
    </citation>
    <scope>NUCLEOTIDE SEQUENCE [LARGE SCALE GENOMIC DNA]</scope>
</reference>